<sequence>MSGQAVDSGQEDGLRALGVRSGPHHRHLHCLTSEGGGKVESVCYAEMVGAEVVRGWPVPDINRFNQ</sequence>
<comment type="caution">
    <text evidence="2">The sequence shown here is derived from an EMBL/GenBank/DDBJ whole genome shotgun (WGS) entry which is preliminary data.</text>
</comment>
<dbReference type="AlphaFoldDB" id="A0AAE0YES8"/>
<protein>
    <submittedName>
        <fullName evidence="2">Uncharacterized protein</fullName>
    </submittedName>
</protein>
<dbReference type="Proteomes" id="UP001283361">
    <property type="component" value="Unassembled WGS sequence"/>
</dbReference>
<name>A0AAE0YES8_9GAST</name>
<reference evidence="2" key="1">
    <citation type="journal article" date="2023" name="G3 (Bethesda)">
        <title>A reference genome for the long-term kleptoplast-retaining sea slug Elysia crispata morphotype clarki.</title>
        <authorList>
            <person name="Eastman K.E."/>
            <person name="Pendleton A.L."/>
            <person name="Shaikh M.A."/>
            <person name="Suttiyut T."/>
            <person name="Ogas R."/>
            <person name="Tomko P."/>
            <person name="Gavelis G."/>
            <person name="Widhalm J.R."/>
            <person name="Wisecaver J.H."/>
        </authorList>
    </citation>
    <scope>NUCLEOTIDE SEQUENCE</scope>
    <source>
        <strain evidence="2">ECLA1</strain>
    </source>
</reference>
<gene>
    <name evidence="2" type="ORF">RRG08_007541</name>
</gene>
<dbReference type="EMBL" id="JAWDGP010006317">
    <property type="protein sequence ID" value="KAK3743302.1"/>
    <property type="molecule type" value="Genomic_DNA"/>
</dbReference>
<proteinExistence type="predicted"/>
<evidence type="ECO:0000313" key="2">
    <source>
        <dbReference type="EMBL" id="KAK3743302.1"/>
    </source>
</evidence>
<accession>A0AAE0YES8</accession>
<evidence type="ECO:0000313" key="3">
    <source>
        <dbReference type="Proteomes" id="UP001283361"/>
    </source>
</evidence>
<keyword evidence="3" id="KW-1185">Reference proteome</keyword>
<evidence type="ECO:0000256" key="1">
    <source>
        <dbReference type="SAM" id="MobiDB-lite"/>
    </source>
</evidence>
<organism evidence="2 3">
    <name type="scientific">Elysia crispata</name>
    <name type="common">lettuce slug</name>
    <dbReference type="NCBI Taxonomy" id="231223"/>
    <lineage>
        <taxon>Eukaryota</taxon>
        <taxon>Metazoa</taxon>
        <taxon>Spiralia</taxon>
        <taxon>Lophotrochozoa</taxon>
        <taxon>Mollusca</taxon>
        <taxon>Gastropoda</taxon>
        <taxon>Heterobranchia</taxon>
        <taxon>Euthyneura</taxon>
        <taxon>Panpulmonata</taxon>
        <taxon>Sacoglossa</taxon>
        <taxon>Placobranchoidea</taxon>
        <taxon>Plakobranchidae</taxon>
        <taxon>Elysia</taxon>
    </lineage>
</organism>
<feature type="region of interest" description="Disordered" evidence="1">
    <location>
        <begin position="1"/>
        <end position="20"/>
    </location>
</feature>